<reference evidence="2 3" key="1">
    <citation type="submission" date="2021-02" db="EMBL/GenBank/DDBJ databases">
        <title>Plant Genome Project.</title>
        <authorList>
            <person name="Zhang R.-G."/>
        </authorList>
    </citation>
    <scope>NUCLEOTIDE SEQUENCE [LARGE SCALE GENOMIC DNA]</scope>
    <source>
        <tissue evidence="2">Leaves</tissue>
    </source>
</reference>
<name>A0ABQ8I3B8_9ROSI</name>
<keyword evidence="1" id="KW-0812">Transmembrane</keyword>
<sequence>MEEGLLLVKEGGKGRREDDLNATFEQVKKLGCIAAPMVAVNLSQYFLQVISTMNLGGELFLSSTAIATSFCAVTGFSLLISLLSNV</sequence>
<protein>
    <submittedName>
        <fullName evidence="2">Uncharacterized protein</fullName>
    </submittedName>
</protein>
<evidence type="ECO:0000313" key="2">
    <source>
        <dbReference type="EMBL" id="KAH7571046.1"/>
    </source>
</evidence>
<evidence type="ECO:0000313" key="3">
    <source>
        <dbReference type="Proteomes" id="UP000827721"/>
    </source>
</evidence>
<keyword evidence="1" id="KW-0472">Membrane</keyword>
<accession>A0ABQ8I3B8</accession>
<feature type="transmembrane region" description="Helical" evidence="1">
    <location>
        <begin position="59"/>
        <end position="83"/>
    </location>
</feature>
<proteinExistence type="predicted"/>
<keyword evidence="3" id="KW-1185">Reference proteome</keyword>
<dbReference type="EMBL" id="JAFEMO010000005">
    <property type="protein sequence ID" value="KAH7571046.1"/>
    <property type="molecule type" value="Genomic_DNA"/>
</dbReference>
<dbReference type="Proteomes" id="UP000827721">
    <property type="component" value="Unassembled WGS sequence"/>
</dbReference>
<evidence type="ECO:0000256" key="1">
    <source>
        <dbReference type="SAM" id="Phobius"/>
    </source>
</evidence>
<keyword evidence="1" id="KW-1133">Transmembrane helix</keyword>
<organism evidence="2 3">
    <name type="scientific">Xanthoceras sorbifolium</name>
    <dbReference type="NCBI Taxonomy" id="99658"/>
    <lineage>
        <taxon>Eukaryota</taxon>
        <taxon>Viridiplantae</taxon>
        <taxon>Streptophyta</taxon>
        <taxon>Embryophyta</taxon>
        <taxon>Tracheophyta</taxon>
        <taxon>Spermatophyta</taxon>
        <taxon>Magnoliopsida</taxon>
        <taxon>eudicotyledons</taxon>
        <taxon>Gunneridae</taxon>
        <taxon>Pentapetalae</taxon>
        <taxon>rosids</taxon>
        <taxon>malvids</taxon>
        <taxon>Sapindales</taxon>
        <taxon>Sapindaceae</taxon>
        <taxon>Xanthoceroideae</taxon>
        <taxon>Xanthoceras</taxon>
    </lineage>
</organism>
<comment type="caution">
    <text evidence="2">The sequence shown here is derived from an EMBL/GenBank/DDBJ whole genome shotgun (WGS) entry which is preliminary data.</text>
</comment>
<gene>
    <name evidence="2" type="ORF">JRO89_XS05G0244000</name>
</gene>